<dbReference type="GO" id="GO:0000155">
    <property type="term" value="F:phosphorelay sensor kinase activity"/>
    <property type="evidence" value="ECO:0007669"/>
    <property type="project" value="InterPro"/>
</dbReference>
<evidence type="ECO:0000259" key="1">
    <source>
        <dbReference type="Pfam" id="PF06580"/>
    </source>
</evidence>
<evidence type="ECO:0000313" key="3">
    <source>
        <dbReference type="Proteomes" id="UP000505355"/>
    </source>
</evidence>
<dbReference type="Pfam" id="PF06580">
    <property type="entry name" value="His_kinase"/>
    <property type="match status" value="1"/>
</dbReference>
<dbReference type="RefSeq" id="WP_173413438.1">
    <property type="nucleotide sequence ID" value="NZ_CP054139.1"/>
</dbReference>
<dbReference type="Gene3D" id="3.30.565.10">
    <property type="entry name" value="Histidine kinase-like ATPase, C-terminal domain"/>
    <property type="match status" value="1"/>
</dbReference>
<protein>
    <submittedName>
        <fullName evidence="2">Histidine kinase</fullName>
    </submittedName>
</protein>
<evidence type="ECO:0000313" key="2">
    <source>
        <dbReference type="EMBL" id="QKJ28738.1"/>
    </source>
</evidence>
<reference evidence="2 3" key="1">
    <citation type="submission" date="2020-05" db="EMBL/GenBank/DDBJ databases">
        <title>Mucilaginibacter mali sp. nov.</title>
        <authorList>
            <person name="Kim H.S."/>
            <person name="Lee K.C."/>
            <person name="Suh M.K."/>
            <person name="Kim J.-S."/>
            <person name="Han K.-I."/>
            <person name="Eom M.K."/>
            <person name="Shin Y.K."/>
            <person name="Lee J.-S."/>
        </authorList>
    </citation>
    <scope>NUCLEOTIDE SEQUENCE [LARGE SCALE GENOMIC DNA]</scope>
    <source>
        <strain evidence="2 3">G2-14</strain>
    </source>
</reference>
<dbReference type="Proteomes" id="UP000505355">
    <property type="component" value="Chromosome"/>
</dbReference>
<dbReference type="AlphaFoldDB" id="A0A7D4U944"/>
<feature type="domain" description="Signal transduction histidine kinase internal region" evidence="1">
    <location>
        <begin position="24"/>
        <end position="100"/>
    </location>
</feature>
<organism evidence="2 3">
    <name type="scientific">Mucilaginibacter mali</name>
    <dbReference type="NCBI Taxonomy" id="2740462"/>
    <lineage>
        <taxon>Bacteria</taxon>
        <taxon>Pseudomonadati</taxon>
        <taxon>Bacteroidota</taxon>
        <taxon>Sphingobacteriia</taxon>
        <taxon>Sphingobacteriales</taxon>
        <taxon>Sphingobacteriaceae</taxon>
        <taxon>Mucilaginibacter</taxon>
    </lineage>
</organism>
<keyword evidence="2" id="KW-0808">Transferase</keyword>
<keyword evidence="3" id="KW-1185">Reference proteome</keyword>
<dbReference type="KEGG" id="mmab:HQ865_02845"/>
<name>A0A7D4U944_9SPHI</name>
<dbReference type="InterPro" id="IPR010559">
    <property type="entry name" value="Sig_transdc_His_kin_internal"/>
</dbReference>
<dbReference type="InterPro" id="IPR036890">
    <property type="entry name" value="HATPase_C_sf"/>
</dbReference>
<keyword evidence="2" id="KW-0418">Kinase</keyword>
<proteinExistence type="predicted"/>
<gene>
    <name evidence="2" type="ORF">HQ865_02845</name>
</gene>
<dbReference type="PANTHER" id="PTHR34220">
    <property type="entry name" value="SENSOR HISTIDINE KINASE YPDA"/>
    <property type="match status" value="1"/>
</dbReference>
<sequence>MRGFFNWIAERRQRQQLERKNLEAQLALLKAQINPHFLFNTLNNIDVLIEKDPQKASVYLQKLSGILRFMLYENTDEKIPLSKEVAYINEYIELQKIRTANPDFIQFTVQGNTGHTLVAPMLFIPFIENAFKHSTNKKIDKGISVAIKSDKDQIKFTCVNVYDEAAMQTQEHSGLGLELIQNRLDLLYPNQYRLDLDKTSDLFSVTLTININGN</sequence>
<dbReference type="EMBL" id="CP054139">
    <property type="protein sequence ID" value="QKJ28738.1"/>
    <property type="molecule type" value="Genomic_DNA"/>
</dbReference>
<dbReference type="GO" id="GO:0016020">
    <property type="term" value="C:membrane"/>
    <property type="evidence" value="ECO:0007669"/>
    <property type="project" value="InterPro"/>
</dbReference>
<dbReference type="PANTHER" id="PTHR34220:SF7">
    <property type="entry name" value="SENSOR HISTIDINE KINASE YPDA"/>
    <property type="match status" value="1"/>
</dbReference>
<dbReference type="InterPro" id="IPR050640">
    <property type="entry name" value="Bact_2-comp_sensor_kinase"/>
</dbReference>
<accession>A0A7D4U944</accession>